<dbReference type="eggNOG" id="COG2259">
    <property type="taxonomic scope" value="Bacteria"/>
</dbReference>
<keyword evidence="8" id="KW-1185">Reference proteome</keyword>
<comment type="caution">
    <text evidence="6">The sequence shown here is derived from an EMBL/GenBank/DDBJ whole genome shotgun (WGS) entry which is preliminary data.</text>
</comment>
<name>A0A094WJ39_ALKAL</name>
<evidence type="ECO:0000256" key="1">
    <source>
        <dbReference type="ARBA" id="ARBA00004141"/>
    </source>
</evidence>
<keyword evidence="2 5" id="KW-0812">Transmembrane</keyword>
<evidence type="ECO:0000313" key="6">
    <source>
        <dbReference type="EMBL" id="KGA97784.1"/>
    </source>
</evidence>
<organism evidence="6 8">
    <name type="scientific">Alkalihalobacillus alcalophilus ATCC 27647 = CGMCC 1.3604</name>
    <dbReference type="NCBI Taxonomy" id="1218173"/>
    <lineage>
        <taxon>Bacteria</taxon>
        <taxon>Bacillati</taxon>
        <taxon>Bacillota</taxon>
        <taxon>Bacilli</taxon>
        <taxon>Bacillales</taxon>
        <taxon>Bacillaceae</taxon>
        <taxon>Alkalihalobacillus</taxon>
    </lineage>
</organism>
<feature type="transmembrane region" description="Helical" evidence="5">
    <location>
        <begin position="125"/>
        <end position="145"/>
    </location>
</feature>
<evidence type="ECO:0000313" key="7">
    <source>
        <dbReference type="EMBL" id="THG88476.1"/>
    </source>
</evidence>
<dbReference type="Proteomes" id="UP000297014">
    <property type="component" value="Unassembled WGS sequence"/>
</dbReference>
<reference evidence="7 9" key="2">
    <citation type="submission" date="2014-01" db="EMBL/GenBank/DDBJ databases">
        <title>Draft genome sequencing of Bacillus alcalophilus CGMCC 1.3604.</title>
        <authorList>
            <person name="Yang J."/>
            <person name="Diao L."/>
            <person name="Yang S."/>
        </authorList>
    </citation>
    <scope>NUCLEOTIDE SEQUENCE [LARGE SCALE GENOMIC DNA]</scope>
    <source>
        <strain evidence="7 9">CGMCC 1.3604</strain>
    </source>
</reference>
<feature type="transmembrane region" description="Helical" evidence="5">
    <location>
        <begin position="12"/>
        <end position="30"/>
    </location>
</feature>
<keyword evidence="4 5" id="KW-0472">Membrane</keyword>
<accession>A0A094WJ39</accession>
<evidence type="ECO:0000256" key="5">
    <source>
        <dbReference type="SAM" id="Phobius"/>
    </source>
</evidence>
<dbReference type="PANTHER" id="PTHR39157:SF1">
    <property type="entry name" value="DOXX FAMILY PROTEIN"/>
    <property type="match status" value="1"/>
</dbReference>
<dbReference type="PANTHER" id="PTHR39157">
    <property type="entry name" value="INTEGRAL MEMBRANE PROTEIN-RELATED"/>
    <property type="match status" value="1"/>
</dbReference>
<dbReference type="OrthoDB" id="26941at2"/>
<reference evidence="6 8" key="1">
    <citation type="journal article" date="2014" name="Genome Announc.">
        <title>Draft Genome Sequence of Bacillus alcalophilus AV1934, a Classic Alkaliphile Isolated from Human Feces in 1934.</title>
        <authorList>
            <person name="Attie O."/>
            <person name="Jayaprakash A."/>
            <person name="Shah H."/>
            <person name="Paulsen I.T."/>
            <person name="Morino M."/>
            <person name="Takahashi Y."/>
            <person name="Narumi I."/>
            <person name="Sachidanandam R."/>
            <person name="Satoh K."/>
            <person name="Ito M."/>
            <person name="Krulwich T.A."/>
        </authorList>
    </citation>
    <scope>NUCLEOTIDE SEQUENCE [LARGE SCALE GENOMIC DNA]</scope>
    <source>
        <strain evidence="6 8">AV1934</strain>
    </source>
</reference>
<evidence type="ECO:0000256" key="4">
    <source>
        <dbReference type="ARBA" id="ARBA00023136"/>
    </source>
</evidence>
<dbReference type="RefSeq" id="WP_003323456.1">
    <property type="nucleotide sequence ID" value="NZ_ALPT02000021.1"/>
</dbReference>
<protein>
    <submittedName>
        <fullName evidence="6">Crp/Fnr family transcriptional regulator</fullName>
    </submittedName>
</protein>
<sequence>MLGEFLRNNKIVAMGLVVLRLVLGWAWLSAGWGKVTGGFNAGGYLQNAVANPVLDGEVAKYPLYVSFLENFAVPNAEIFSLVVAWGEVLVGLGLILGVLTSAAAFFGAVMNLSFLFAGTISSNPWMLLVSFIIIIASANAGRYGGDRYVLPYLRSKMKLNKRSFNMNNSDQIKEAV</sequence>
<dbReference type="Proteomes" id="UP000002754">
    <property type="component" value="Unassembled WGS sequence"/>
</dbReference>
<gene>
    <name evidence="7" type="ORF">AJ85_03265</name>
    <name evidence="6" type="ORF">BALCAV_0208095</name>
</gene>
<keyword evidence="3 5" id="KW-1133">Transmembrane helix</keyword>
<evidence type="ECO:0000256" key="3">
    <source>
        <dbReference type="ARBA" id="ARBA00022989"/>
    </source>
</evidence>
<proteinExistence type="predicted"/>
<evidence type="ECO:0000313" key="9">
    <source>
        <dbReference type="Proteomes" id="UP000297014"/>
    </source>
</evidence>
<dbReference type="EMBL" id="JALP01000384">
    <property type="protein sequence ID" value="THG88476.1"/>
    <property type="molecule type" value="Genomic_DNA"/>
</dbReference>
<dbReference type="InterPro" id="IPR032808">
    <property type="entry name" value="DoxX"/>
</dbReference>
<dbReference type="EMBL" id="ALPT02000021">
    <property type="protein sequence ID" value="KGA97784.1"/>
    <property type="molecule type" value="Genomic_DNA"/>
</dbReference>
<dbReference type="STRING" id="1218173.BALCAV_0208095"/>
<comment type="subcellular location">
    <subcellularLocation>
        <location evidence="1">Membrane</location>
        <topology evidence="1">Multi-pass membrane protein</topology>
    </subcellularLocation>
</comment>
<dbReference type="AlphaFoldDB" id="A0A094WJ39"/>
<dbReference type="Pfam" id="PF07681">
    <property type="entry name" value="DoxX"/>
    <property type="match status" value="1"/>
</dbReference>
<evidence type="ECO:0000256" key="2">
    <source>
        <dbReference type="ARBA" id="ARBA00022692"/>
    </source>
</evidence>
<evidence type="ECO:0000313" key="8">
    <source>
        <dbReference type="Proteomes" id="UP000002754"/>
    </source>
</evidence>
<dbReference type="GO" id="GO:0016020">
    <property type="term" value="C:membrane"/>
    <property type="evidence" value="ECO:0007669"/>
    <property type="project" value="UniProtKB-SubCell"/>
</dbReference>
<feature type="transmembrane region" description="Helical" evidence="5">
    <location>
        <begin position="88"/>
        <end position="113"/>
    </location>
</feature>